<organism evidence="2 3">
    <name type="scientific">Zoogloea ramigera</name>
    <dbReference type="NCBI Taxonomy" id="350"/>
    <lineage>
        <taxon>Bacteria</taxon>
        <taxon>Pseudomonadati</taxon>
        <taxon>Pseudomonadota</taxon>
        <taxon>Betaproteobacteria</taxon>
        <taxon>Rhodocyclales</taxon>
        <taxon>Zoogloeaceae</taxon>
        <taxon>Zoogloea</taxon>
    </lineage>
</organism>
<evidence type="ECO:0000313" key="3">
    <source>
        <dbReference type="Proteomes" id="UP000318422"/>
    </source>
</evidence>
<dbReference type="AlphaFoldDB" id="A0A4Y4CT46"/>
<keyword evidence="3" id="KW-1185">Reference proteome</keyword>
<gene>
    <name evidence="2" type="ORF">ZRA01_06970</name>
</gene>
<dbReference type="Proteomes" id="UP000318422">
    <property type="component" value="Unassembled WGS sequence"/>
</dbReference>
<sequence>MDAAGCEMAAITTFTPGTPTVVAIEARRHLRAGEAPRGKLFTYVENKLTFADDRKYLNVELIARVEGKSESGDETAFSAECVVECDFEFSEAAPEESMTTDEFMGLFGGPLYQRAALQLQDIAWRMGYTAIRVPLYVGSNNIAIEEVALQPPPPAKPKPKPKQRKPAAAKAASAKD</sequence>
<dbReference type="EMBL" id="BJNV01000008">
    <property type="protein sequence ID" value="GEC94624.1"/>
    <property type="molecule type" value="Genomic_DNA"/>
</dbReference>
<protein>
    <recommendedName>
        <fullName evidence="4">Preprotein translocase subunit SecB</fullName>
    </recommendedName>
</protein>
<evidence type="ECO:0000313" key="2">
    <source>
        <dbReference type="EMBL" id="GEC94624.1"/>
    </source>
</evidence>
<comment type="caution">
    <text evidence="2">The sequence shown here is derived from an EMBL/GenBank/DDBJ whole genome shotgun (WGS) entry which is preliminary data.</text>
</comment>
<accession>A0A4Y4CT46</accession>
<name>A0A4Y4CT46_ZOORA</name>
<feature type="compositionally biased region" description="Basic residues" evidence="1">
    <location>
        <begin position="157"/>
        <end position="167"/>
    </location>
</feature>
<evidence type="ECO:0008006" key="4">
    <source>
        <dbReference type="Google" id="ProtNLM"/>
    </source>
</evidence>
<proteinExistence type="predicted"/>
<reference evidence="2 3" key="1">
    <citation type="submission" date="2019-06" db="EMBL/GenBank/DDBJ databases">
        <title>Whole genome shotgun sequence of Zoogloea ramigera NBRC 15342.</title>
        <authorList>
            <person name="Hosoyama A."/>
            <person name="Uohara A."/>
            <person name="Ohji S."/>
            <person name="Ichikawa N."/>
        </authorList>
    </citation>
    <scope>NUCLEOTIDE SEQUENCE [LARGE SCALE GENOMIC DNA]</scope>
    <source>
        <strain evidence="2 3">NBRC 15342</strain>
    </source>
</reference>
<feature type="region of interest" description="Disordered" evidence="1">
    <location>
        <begin position="148"/>
        <end position="176"/>
    </location>
</feature>
<evidence type="ECO:0000256" key="1">
    <source>
        <dbReference type="SAM" id="MobiDB-lite"/>
    </source>
</evidence>